<name>A0ACC4D7U3_PURLI</name>
<gene>
    <name evidence="1" type="ORF">ACCO45_014056</name>
</gene>
<dbReference type="Proteomes" id="UP001638806">
    <property type="component" value="Unassembled WGS sequence"/>
</dbReference>
<protein>
    <submittedName>
        <fullName evidence="1">Uncharacterized protein</fullName>
    </submittedName>
</protein>
<accession>A0ACC4D7U3</accession>
<reference evidence="1" key="1">
    <citation type="submission" date="2024-12" db="EMBL/GenBank/DDBJ databases">
        <title>Comparative genomics and development of molecular markers within Purpureocillium lilacinum and among Purpureocillium species.</title>
        <authorList>
            <person name="Yeh Z.-Y."/>
            <person name="Ni N.-T."/>
            <person name="Lo P.-H."/>
            <person name="Mushyakhwo K."/>
            <person name="Lin C.-F."/>
            <person name="Nai Y.-S."/>
        </authorList>
    </citation>
    <scope>NUCLEOTIDE SEQUENCE</scope>
    <source>
        <strain evidence="1">NCHU-NPUST-175</strain>
    </source>
</reference>
<evidence type="ECO:0000313" key="1">
    <source>
        <dbReference type="EMBL" id="KAL3952339.1"/>
    </source>
</evidence>
<sequence>MRLCLSSLAAVTALASAGQAVSPHDIPADLPVSALLTSAQTHLAKGETSDALVYYDAAVARDPNNYLTLFKRATTYLSLGRSSQATDDFNRVLALKPGFQGAHLQLGKIKAKVADWSAARAEYVAASKDPDSPELTELTEAEGAAVLAASALEAQQWDDCVIQAGVAILVASRAPSLRELRARCRFERGEVEEGMGDLQHVLHLRPGDTNPHLLISATTFYGLGDFDHGLAQIRKCLHSDPDSKVCKKLHRQQKAVQKSYSKAEAQINRGQTTTAGRSLVGTAEEPGLVSIIRDQVEDLRKEGRIPPKARARLYEMAVEMTCQAYSESNHKDAAKYCEEALELDADSFWGLMHKGKALLKKEEFEAAIRTLEKAAEVRPDKQDKVNPILNKAQIALKRSKSKDYYKVLGVANDADEKQIKSAYRKASKQFHPDKAAKQGVSKEEAEKKMASINEAYEVLSNPELRARFDRGDDPNSQETGSPFQGNPFGGGHPSCSISKAGLRPTSSSILVAAAAAGLSGFEHIWQNGCQEQ</sequence>
<comment type="caution">
    <text evidence="1">The sequence shown here is derived from an EMBL/GenBank/DDBJ whole genome shotgun (WGS) entry which is preliminary data.</text>
</comment>
<proteinExistence type="predicted"/>
<organism evidence="1 2">
    <name type="scientific">Purpureocillium lilacinum</name>
    <name type="common">Paecilomyces lilacinus</name>
    <dbReference type="NCBI Taxonomy" id="33203"/>
    <lineage>
        <taxon>Eukaryota</taxon>
        <taxon>Fungi</taxon>
        <taxon>Dikarya</taxon>
        <taxon>Ascomycota</taxon>
        <taxon>Pezizomycotina</taxon>
        <taxon>Sordariomycetes</taxon>
        <taxon>Hypocreomycetidae</taxon>
        <taxon>Hypocreales</taxon>
        <taxon>Ophiocordycipitaceae</taxon>
        <taxon>Purpureocillium</taxon>
    </lineage>
</organism>
<evidence type="ECO:0000313" key="2">
    <source>
        <dbReference type="Proteomes" id="UP001638806"/>
    </source>
</evidence>
<dbReference type="EMBL" id="JBGNUJ010000013">
    <property type="protein sequence ID" value="KAL3952339.1"/>
    <property type="molecule type" value="Genomic_DNA"/>
</dbReference>
<keyword evidence="2" id="KW-1185">Reference proteome</keyword>